<dbReference type="GO" id="GO:0016787">
    <property type="term" value="F:hydrolase activity"/>
    <property type="evidence" value="ECO:0007669"/>
    <property type="project" value="InterPro"/>
</dbReference>
<feature type="transmembrane region" description="Helical" evidence="1">
    <location>
        <begin position="68"/>
        <end position="89"/>
    </location>
</feature>
<keyword evidence="4" id="KW-1185">Reference proteome</keyword>
<dbReference type="InterPro" id="IPR004843">
    <property type="entry name" value="Calcineurin-like_PHP"/>
</dbReference>
<dbReference type="AlphaFoldDB" id="A0A7K1GNA0"/>
<evidence type="ECO:0000313" key="3">
    <source>
        <dbReference type="EMBL" id="MTH29863.1"/>
    </source>
</evidence>
<dbReference type="OrthoDB" id="356681at2"/>
<dbReference type="EMBL" id="WMJY01000015">
    <property type="protein sequence ID" value="MTH29863.1"/>
    <property type="molecule type" value="Genomic_DNA"/>
</dbReference>
<proteinExistence type="predicted"/>
<protein>
    <submittedName>
        <fullName evidence="3">Metallophosphoesterase</fullName>
    </submittedName>
</protein>
<dbReference type="RefSeq" id="WP_155035857.1">
    <property type="nucleotide sequence ID" value="NZ_JBHTIG010000001.1"/>
</dbReference>
<name>A0A7K1GNA0_9FLAO</name>
<evidence type="ECO:0000313" key="4">
    <source>
        <dbReference type="Proteomes" id="UP000488936"/>
    </source>
</evidence>
<evidence type="ECO:0000259" key="2">
    <source>
        <dbReference type="Pfam" id="PF00149"/>
    </source>
</evidence>
<feature type="transmembrane region" description="Helical" evidence="1">
    <location>
        <begin position="34"/>
        <end position="56"/>
    </location>
</feature>
<keyword evidence="1" id="KW-0472">Membrane</keyword>
<accession>A0A7K1GNA0</accession>
<dbReference type="CDD" id="cd07385">
    <property type="entry name" value="MPP_YkuE_C"/>
    <property type="match status" value="1"/>
</dbReference>
<sequence>MKGLVFLGTFVLFVLGNGYVFYHLYPIVSTIPIILVPLYWTVVCLLLTAIFVFFLLGRQLPVPLASVFYKIGTGWLMLSIYAFLSVLVIDLVCRVNRVLSIVPDFTPLTQALVSLIAITIFALLGFIGYRRKRRIKLDLNLGVKTKYRVVFISDLHLGYAIGRNELKHWVKLINKEKPDLVLIGGDLIDYNLQPIVYYQMGELLQAIESKYGVYACLGNHDYMAGARASVKFMNDNGIQVLEDSLVKIDDLSLVLVGRDDKTNRHRKSLSSIVGKKVMGYTYLLLDHQPYVLEQAEQAKIDLQLSGHTHRGQVWPISWITDRLFETAHGYLQKGKTHYYVSSGLGIWGGRYRIGTQSEYVVIDIT</sequence>
<evidence type="ECO:0000256" key="1">
    <source>
        <dbReference type="SAM" id="Phobius"/>
    </source>
</evidence>
<dbReference type="PANTHER" id="PTHR31302">
    <property type="entry name" value="TRANSMEMBRANE PROTEIN WITH METALLOPHOSPHOESTERASE DOMAIN-RELATED"/>
    <property type="match status" value="1"/>
</dbReference>
<feature type="domain" description="Calcineurin-like phosphoesterase" evidence="2">
    <location>
        <begin position="148"/>
        <end position="310"/>
    </location>
</feature>
<dbReference type="InterPro" id="IPR051158">
    <property type="entry name" value="Metallophosphoesterase_sf"/>
</dbReference>
<keyword evidence="1" id="KW-0812">Transmembrane</keyword>
<dbReference type="SUPFAM" id="SSF56300">
    <property type="entry name" value="Metallo-dependent phosphatases"/>
    <property type="match status" value="1"/>
</dbReference>
<dbReference type="Proteomes" id="UP000488936">
    <property type="component" value="Unassembled WGS sequence"/>
</dbReference>
<dbReference type="PANTHER" id="PTHR31302:SF0">
    <property type="entry name" value="TRANSMEMBRANE PROTEIN WITH METALLOPHOSPHOESTERASE DOMAIN"/>
    <property type="match status" value="1"/>
</dbReference>
<keyword evidence="1" id="KW-1133">Transmembrane helix</keyword>
<dbReference type="Gene3D" id="3.60.21.10">
    <property type="match status" value="1"/>
</dbReference>
<reference evidence="3 4" key="1">
    <citation type="journal article" date="2006" name="Int. J. Syst. Evol. Microbiol.">
        <title>Myroides pelagicus sp. nov., isolated from seawater in Thailand.</title>
        <authorList>
            <person name="Yoon J."/>
            <person name="Maneerat S."/>
            <person name="Kawai F."/>
            <person name="Yokota A."/>
        </authorList>
    </citation>
    <scope>NUCLEOTIDE SEQUENCE [LARGE SCALE GENOMIC DNA]</scope>
    <source>
        <strain evidence="3 4">SM1T</strain>
    </source>
</reference>
<dbReference type="Pfam" id="PF00149">
    <property type="entry name" value="Metallophos"/>
    <property type="match status" value="1"/>
</dbReference>
<dbReference type="InterPro" id="IPR029052">
    <property type="entry name" value="Metallo-depent_PP-like"/>
</dbReference>
<comment type="caution">
    <text evidence="3">The sequence shown here is derived from an EMBL/GenBank/DDBJ whole genome shotgun (WGS) entry which is preliminary data.</text>
</comment>
<feature type="transmembrane region" description="Helical" evidence="1">
    <location>
        <begin position="109"/>
        <end position="129"/>
    </location>
</feature>
<organism evidence="3 4">
    <name type="scientific">Myroides pelagicus</name>
    <dbReference type="NCBI Taxonomy" id="270914"/>
    <lineage>
        <taxon>Bacteria</taxon>
        <taxon>Pseudomonadati</taxon>
        <taxon>Bacteroidota</taxon>
        <taxon>Flavobacteriia</taxon>
        <taxon>Flavobacteriales</taxon>
        <taxon>Flavobacteriaceae</taxon>
        <taxon>Myroides</taxon>
    </lineage>
</organism>
<gene>
    <name evidence="3" type="ORF">GJV77_08020</name>
</gene>